<name>A0A427TDH8_9BACI</name>
<evidence type="ECO:0000313" key="2">
    <source>
        <dbReference type="EMBL" id="RSD20619.1"/>
    </source>
</evidence>
<sequence>MEMSKMDFGELDQLDKQVNQKEELQKEDERVRRSVLNRFKELEEKEMKLDKKKKKTGPKPKLKNSKLESFNLEKDLVEAMERLCEKHNISKSKFAREVLRRALEEHEEL</sequence>
<evidence type="ECO:0000256" key="1">
    <source>
        <dbReference type="SAM" id="MobiDB-lite"/>
    </source>
</evidence>
<evidence type="ECO:0000313" key="3">
    <source>
        <dbReference type="Proteomes" id="UP000279911"/>
    </source>
</evidence>
<dbReference type="AlphaFoldDB" id="A0A427TDH8"/>
<dbReference type="Gene3D" id="1.10.1220.10">
    <property type="entry name" value="Met repressor-like"/>
    <property type="match status" value="1"/>
</dbReference>
<dbReference type="GO" id="GO:0006355">
    <property type="term" value="P:regulation of DNA-templated transcription"/>
    <property type="evidence" value="ECO:0007669"/>
    <property type="project" value="InterPro"/>
</dbReference>
<feature type="compositionally biased region" description="Basic residues" evidence="1">
    <location>
        <begin position="50"/>
        <end position="64"/>
    </location>
</feature>
<feature type="region of interest" description="Disordered" evidence="1">
    <location>
        <begin position="1"/>
        <end position="29"/>
    </location>
</feature>
<reference evidence="3" key="1">
    <citation type="submission" date="2018-12" db="EMBL/GenBank/DDBJ databases">
        <title>Bacillus chawlae sp. nov., Bacillus glennii sp. nov., and Bacillus saganii sp. nov. Isolated from the Vehicle Assembly Building at Kennedy Space Center where the Viking Spacecraft were Assembled.</title>
        <authorList>
            <person name="Seuylemezian A."/>
            <person name="Vaishampayan P."/>
        </authorList>
    </citation>
    <scope>NUCLEOTIDE SEQUENCE [LARGE SCALE GENOMIC DNA]</scope>
    <source>
        <strain evidence="3">DSM 13966</strain>
    </source>
</reference>
<proteinExistence type="predicted"/>
<organism evidence="2 3">
    <name type="scientific">Mesobacillus subterraneus</name>
    <dbReference type="NCBI Taxonomy" id="285983"/>
    <lineage>
        <taxon>Bacteria</taxon>
        <taxon>Bacillati</taxon>
        <taxon>Bacillota</taxon>
        <taxon>Bacilli</taxon>
        <taxon>Bacillales</taxon>
        <taxon>Bacillaceae</taxon>
        <taxon>Mesobacillus</taxon>
    </lineage>
</organism>
<dbReference type="InterPro" id="IPR013321">
    <property type="entry name" value="Arc_rbn_hlx_hlx"/>
</dbReference>
<gene>
    <name evidence="2" type="ORF">EJA10_22955</name>
</gene>
<dbReference type="EMBL" id="RSFW01000040">
    <property type="protein sequence ID" value="RSD20619.1"/>
    <property type="molecule type" value="Genomic_DNA"/>
</dbReference>
<dbReference type="Proteomes" id="UP000279911">
    <property type="component" value="Unassembled WGS sequence"/>
</dbReference>
<protein>
    <submittedName>
        <fullName evidence="2">Ribbon-helix-helix protein, CopG family</fullName>
    </submittedName>
</protein>
<comment type="caution">
    <text evidence="2">The sequence shown here is derived from an EMBL/GenBank/DDBJ whole genome shotgun (WGS) entry which is preliminary data.</text>
</comment>
<accession>A0A427TDH8</accession>
<feature type="region of interest" description="Disordered" evidence="1">
    <location>
        <begin position="46"/>
        <end position="66"/>
    </location>
</feature>